<reference evidence="1" key="1">
    <citation type="submission" date="2006-10" db="EMBL/GenBank/DDBJ databases">
        <authorList>
            <person name="Amadeo P."/>
            <person name="Zhao Q."/>
            <person name="Wortman J."/>
            <person name="Fraser-Liggett C."/>
            <person name="Carlton J."/>
        </authorList>
    </citation>
    <scope>NUCLEOTIDE SEQUENCE</scope>
    <source>
        <strain evidence="1">G3</strain>
    </source>
</reference>
<gene>
    <name evidence="1" type="ORF">TVAG_305010</name>
</gene>
<protein>
    <submittedName>
        <fullName evidence="1">Uncharacterized protein</fullName>
    </submittedName>
</protein>
<sequence>MGKSGTLNPRLIYKRYSSDQGIVYRVGKNGTLVKEGVFSSEAEIESIRRKIRKNPSSLCSDLGKPPKFVLLKPKIAPKRIQEQEINQNQIITEEYDCIAPFEPIDYSNTLEPNIEIDFSDDLHFNLNQVDSPIDLNL</sequence>
<accession>A2FXD3</accession>
<dbReference type="VEuPathDB" id="TrichDB:TVAGG3_0253530"/>
<dbReference type="AlphaFoldDB" id="A2FXD3"/>
<dbReference type="RefSeq" id="XP_001303368.1">
    <property type="nucleotide sequence ID" value="XM_001303367.1"/>
</dbReference>
<dbReference type="InParanoid" id="A2FXD3"/>
<dbReference type="Proteomes" id="UP000001542">
    <property type="component" value="Unassembled WGS sequence"/>
</dbReference>
<evidence type="ECO:0000313" key="2">
    <source>
        <dbReference type="Proteomes" id="UP000001542"/>
    </source>
</evidence>
<reference evidence="1" key="2">
    <citation type="journal article" date="2007" name="Science">
        <title>Draft genome sequence of the sexually transmitted pathogen Trichomonas vaginalis.</title>
        <authorList>
            <person name="Carlton J.M."/>
            <person name="Hirt R.P."/>
            <person name="Silva J.C."/>
            <person name="Delcher A.L."/>
            <person name="Schatz M."/>
            <person name="Zhao Q."/>
            <person name="Wortman J.R."/>
            <person name="Bidwell S.L."/>
            <person name="Alsmark U.C.M."/>
            <person name="Besteiro S."/>
            <person name="Sicheritz-Ponten T."/>
            <person name="Noel C.J."/>
            <person name="Dacks J.B."/>
            <person name="Foster P.G."/>
            <person name="Simillion C."/>
            <person name="Van de Peer Y."/>
            <person name="Miranda-Saavedra D."/>
            <person name="Barton G.J."/>
            <person name="Westrop G.D."/>
            <person name="Mueller S."/>
            <person name="Dessi D."/>
            <person name="Fiori P.L."/>
            <person name="Ren Q."/>
            <person name="Paulsen I."/>
            <person name="Zhang H."/>
            <person name="Bastida-Corcuera F.D."/>
            <person name="Simoes-Barbosa A."/>
            <person name="Brown M.T."/>
            <person name="Hayes R.D."/>
            <person name="Mukherjee M."/>
            <person name="Okumura C.Y."/>
            <person name="Schneider R."/>
            <person name="Smith A.J."/>
            <person name="Vanacova S."/>
            <person name="Villalvazo M."/>
            <person name="Haas B.J."/>
            <person name="Pertea M."/>
            <person name="Feldblyum T.V."/>
            <person name="Utterback T.R."/>
            <person name="Shu C.L."/>
            <person name="Osoegawa K."/>
            <person name="de Jong P.J."/>
            <person name="Hrdy I."/>
            <person name="Horvathova L."/>
            <person name="Zubacova Z."/>
            <person name="Dolezal P."/>
            <person name="Malik S.B."/>
            <person name="Logsdon J.M. Jr."/>
            <person name="Henze K."/>
            <person name="Gupta A."/>
            <person name="Wang C.C."/>
            <person name="Dunne R.L."/>
            <person name="Upcroft J.A."/>
            <person name="Upcroft P."/>
            <person name="White O."/>
            <person name="Salzberg S.L."/>
            <person name="Tang P."/>
            <person name="Chiu C.-H."/>
            <person name="Lee Y.-S."/>
            <person name="Embley T.M."/>
            <person name="Coombs G.H."/>
            <person name="Mottram J.C."/>
            <person name="Tachezy J."/>
            <person name="Fraser-Liggett C.M."/>
            <person name="Johnson P.J."/>
        </authorList>
    </citation>
    <scope>NUCLEOTIDE SEQUENCE [LARGE SCALE GENOMIC DNA]</scope>
    <source>
        <strain evidence="1">G3</strain>
    </source>
</reference>
<dbReference type="VEuPathDB" id="TrichDB:TVAG_305010"/>
<name>A2FXD3_TRIV3</name>
<dbReference type="EMBL" id="DS114108">
    <property type="protein sequence ID" value="EAX90438.1"/>
    <property type="molecule type" value="Genomic_DNA"/>
</dbReference>
<dbReference type="KEGG" id="tva:4748123"/>
<organism evidence="1 2">
    <name type="scientific">Trichomonas vaginalis (strain ATCC PRA-98 / G3)</name>
    <dbReference type="NCBI Taxonomy" id="412133"/>
    <lineage>
        <taxon>Eukaryota</taxon>
        <taxon>Metamonada</taxon>
        <taxon>Parabasalia</taxon>
        <taxon>Trichomonadida</taxon>
        <taxon>Trichomonadidae</taxon>
        <taxon>Trichomonas</taxon>
    </lineage>
</organism>
<proteinExistence type="predicted"/>
<keyword evidence="2" id="KW-1185">Reference proteome</keyword>
<evidence type="ECO:0000313" key="1">
    <source>
        <dbReference type="EMBL" id="EAX90438.1"/>
    </source>
</evidence>